<dbReference type="PRINTS" id="PR00420">
    <property type="entry name" value="RNGMNOXGNASE"/>
</dbReference>
<comment type="similarity">
    <text evidence="3">Belongs to the UbiH/COQ6 family.</text>
</comment>
<dbReference type="InterPro" id="IPR051205">
    <property type="entry name" value="UbiH/COQ6_monooxygenase"/>
</dbReference>
<sequence length="398" mass="43073">MSAQVYESDICVVGNGAVGRAAALALAQSGWKVTVLSPSLAPVQPSEEWDVRVFALNHTAHTLLKQIRVWDAMNAARIEPVTAMHVKGGENMQDGRLGFDAYGARSNELAWILENRNLMLALDAAMRFAPGVQAVGGMATGLQQHPDHACITLQDGTQIRSKLVIGADGAQSWVRGQCDIGMSYRSYGQKGVVANFEASLPHHGVAHQWFVEDLGIIALLPLPGQRVSLVWSAPDLLADELVRGGMENLISRLEHYCYATHGKLSPVLPENVQAFPLRLIRTHSLIAPRVALVGDAAHVVHPLAGHGMNLGFGDVADLVSVLGKPGDTEDCGDSRLLERYRRARKEDVLLMQLTTDGLARLFGSDLAPVRLARKAGMNLLDRLPLIKNRLISHAMGRG</sequence>
<dbReference type="RefSeq" id="WP_212689167.1">
    <property type="nucleotide sequence ID" value="NZ_JAGSPN010000016.1"/>
</dbReference>
<keyword evidence="5" id="KW-0274">FAD</keyword>
<dbReference type="InterPro" id="IPR002938">
    <property type="entry name" value="FAD-bd"/>
</dbReference>
<organism evidence="9 10">
    <name type="scientific">Undibacterium luofuense</name>
    <dbReference type="NCBI Taxonomy" id="2828733"/>
    <lineage>
        <taxon>Bacteria</taxon>
        <taxon>Pseudomonadati</taxon>
        <taxon>Pseudomonadota</taxon>
        <taxon>Betaproteobacteria</taxon>
        <taxon>Burkholderiales</taxon>
        <taxon>Oxalobacteraceae</taxon>
        <taxon>Undibacterium</taxon>
    </lineage>
</organism>
<name>A0A941DQL9_9BURK</name>
<dbReference type="FunFam" id="3.50.50.60:FF:000021">
    <property type="entry name" value="Ubiquinone biosynthesis monooxygenase COQ6"/>
    <property type="match status" value="1"/>
</dbReference>
<keyword evidence="6" id="KW-0560">Oxidoreductase</keyword>
<dbReference type="EMBL" id="JAGSPN010000016">
    <property type="protein sequence ID" value="MBR7783892.1"/>
    <property type="molecule type" value="Genomic_DNA"/>
</dbReference>
<evidence type="ECO:0000256" key="1">
    <source>
        <dbReference type="ARBA" id="ARBA00001974"/>
    </source>
</evidence>
<evidence type="ECO:0000256" key="7">
    <source>
        <dbReference type="ARBA" id="ARBA00023033"/>
    </source>
</evidence>
<keyword evidence="4" id="KW-0285">Flavoprotein</keyword>
<protein>
    <submittedName>
        <fullName evidence="9">UbiH/UbiF family hydroxylase</fullName>
    </submittedName>
</protein>
<dbReference type="Pfam" id="PF01494">
    <property type="entry name" value="FAD_binding_3"/>
    <property type="match status" value="1"/>
</dbReference>
<dbReference type="InterPro" id="IPR036188">
    <property type="entry name" value="FAD/NAD-bd_sf"/>
</dbReference>
<dbReference type="GO" id="GO:0016705">
    <property type="term" value="F:oxidoreductase activity, acting on paired donors, with incorporation or reduction of molecular oxygen"/>
    <property type="evidence" value="ECO:0007669"/>
    <property type="project" value="InterPro"/>
</dbReference>
<dbReference type="Gene3D" id="3.50.50.60">
    <property type="entry name" value="FAD/NAD(P)-binding domain"/>
    <property type="match status" value="2"/>
</dbReference>
<dbReference type="Proteomes" id="UP000680067">
    <property type="component" value="Unassembled WGS sequence"/>
</dbReference>
<dbReference type="AlphaFoldDB" id="A0A941DQL9"/>
<dbReference type="GO" id="GO:0110142">
    <property type="term" value="C:ubiquinone biosynthesis complex"/>
    <property type="evidence" value="ECO:0007669"/>
    <property type="project" value="UniProtKB-ARBA"/>
</dbReference>
<dbReference type="SUPFAM" id="SSF51905">
    <property type="entry name" value="FAD/NAD(P)-binding domain"/>
    <property type="match status" value="1"/>
</dbReference>
<evidence type="ECO:0000259" key="8">
    <source>
        <dbReference type="Pfam" id="PF01494"/>
    </source>
</evidence>
<keyword evidence="10" id="KW-1185">Reference proteome</keyword>
<reference evidence="9" key="1">
    <citation type="submission" date="2021-04" db="EMBL/GenBank/DDBJ databases">
        <title>novel species isolated from subtropical streams in China.</title>
        <authorList>
            <person name="Lu H."/>
        </authorList>
    </citation>
    <scope>NUCLEOTIDE SEQUENCE</scope>
    <source>
        <strain evidence="9">LFS511W</strain>
    </source>
</reference>
<evidence type="ECO:0000313" key="10">
    <source>
        <dbReference type="Proteomes" id="UP000680067"/>
    </source>
</evidence>
<dbReference type="GO" id="GO:0004497">
    <property type="term" value="F:monooxygenase activity"/>
    <property type="evidence" value="ECO:0007669"/>
    <property type="project" value="UniProtKB-KW"/>
</dbReference>
<comment type="caution">
    <text evidence="9">The sequence shown here is derived from an EMBL/GenBank/DDBJ whole genome shotgun (WGS) entry which is preliminary data.</text>
</comment>
<dbReference type="NCBIfam" id="TIGR01988">
    <property type="entry name" value="Ubi-OHases"/>
    <property type="match status" value="1"/>
</dbReference>
<feature type="domain" description="FAD-binding" evidence="8">
    <location>
        <begin position="8"/>
        <end position="345"/>
    </location>
</feature>
<proteinExistence type="inferred from homology"/>
<comment type="pathway">
    <text evidence="2">Cofactor biosynthesis; ubiquinone biosynthesis.</text>
</comment>
<evidence type="ECO:0000256" key="5">
    <source>
        <dbReference type="ARBA" id="ARBA00022827"/>
    </source>
</evidence>
<comment type="cofactor">
    <cofactor evidence="1">
        <name>FAD</name>
        <dbReference type="ChEBI" id="CHEBI:57692"/>
    </cofactor>
</comment>
<dbReference type="PANTHER" id="PTHR43876">
    <property type="entry name" value="UBIQUINONE BIOSYNTHESIS MONOOXYGENASE COQ6, MITOCHONDRIAL"/>
    <property type="match status" value="1"/>
</dbReference>
<accession>A0A941DQL9</accession>
<dbReference type="GO" id="GO:0071949">
    <property type="term" value="F:FAD binding"/>
    <property type="evidence" value="ECO:0007669"/>
    <property type="project" value="InterPro"/>
</dbReference>
<dbReference type="GO" id="GO:0006744">
    <property type="term" value="P:ubiquinone biosynthetic process"/>
    <property type="evidence" value="ECO:0007669"/>
    <property type="project" value="InterPro"/>
</dbReference>
<evidence type="ECO:0000256" key="3">
    <source>
        <dbReference type="ARBA" id="ARBA00005349"/>
    </source>
</evidence>
<evidence type="ECO:0000313" key="9">
    <source>
        <dbReference type="EMBL" id="MBR7783892.1"/>
    </source>
</evidence>
<evidence type="ECO:0000256" key="6">
    <source>
        <dbReference type="ARBA" id="ARBA00023002"/>
    </source>
</evidence>
<evidence type="ECO:0000256" key="2">
    <source>
        <dbReference type="ARBA" id="ARBA00004749"/>
    </source>
</evidence>
<dbReference type="InterPro" id="IPR010971">
    <property type="entry name" value="UbiH/COQ6"/>
</dbReference>
<gene>
    <name evidence="9" type="ORF">KDM89_17230</name>
</gene>
<evidence type="ECO:0000256" key="4">
    <source>
        <dbReference type="ARBA" id="ARBA00022630"/>
    </source>
</evidence>
<keyword evidence="7" id="KW-0503">Monooxygenase</keyword>
<dbReference type="PANTHER" id="PTHR43876:SF7">
    <property type="entry name" value="UBIQUINONE BIOSYNTHESIS MONOOXYGENASE COQ6, MITOCHONDRIAL"/>
    <property type="match status" value="1"/>
</dbReference>